<dbReference type="EMBL" id="CM000951">
    <property type="protein sequence ID" value="EFH28272.1"/>
    <property type="molecule type" value="Genomic_DNA"/>
</dbReference>
<dbReference type="GO" id="GO:0005737">
    <property type="term" value="C:cytoplasm"/>
    <property type="evidence" value="ECO:0007669"/>
    <property type="project" value="TreeGrafter"/>
</dbReference>
<dbReference type="PROSITE" id="PS50075">
    <property type="entry name" value="CARRIER"/>
    <property type="match status" value="1"/>
</dbReference>
<keyword evidence="3" id="KW-0808">Transferase</keyword>
<reference evidence="6" key="1">
    <citation type="submission" date="2009-10" db="EMBL/GenBank/DDBJ databases">
        <title>The genome sequence of Streptomyces sviceus strain ATCC 29083.</title>
        <authorList>
            <consortium name="The Broad Institute Genome Sequencing Platform"/>
            <consortium name="Broad Institute Microbial Sequencing Center"/>
            <person name="Fischbach M."/>
            <person name="Godfrey P."/>
            <person name="Ward D."/>
            <person name="Young S."/>
            <person name="Zeng Q."/>
            <person name="Koehrsen M."/>
            <person name="Alvarado L."/>
            <person name="Berlin A.M."/>
            <person name="Bochicchio J."/>
            <person name="Borenstein D."/>
            <person name="Chapman S.B."/>
            <person name="Chen Z."/>
            <person name="Engels R."/>
            <person name="Freedman E."/>
            <person name="Gellesch M."/>
            <person name="Goldberg J."/>
            <person name="Griggs A."/>
            <person name="Gujja S."/>
            <person name="Heilman E.R."/>
            <person name="Heiman D.I."/>
            <person name="Hepburn T.A."/>
            <person name="Howarth C."/>
            <person name="Jen D."/>
            <person name="Larson L."/>
            <person name="Lewis B."/>
            <person name="Mehta T."/>
            <person name="Park D."/>
            <person name="Pearson M."/>
            <person name="Richards J."/>
            <person name="Roberts A."/>
            <person name="Saif S."/>
            <person name="Shea T.D."/>
            <person name="Shenoy N."/>
            <person name="Sisk P."/>
            <person name="Stolte C."/>
            <person name="Sykes S.N."/>
            <person name="Thomson T."/>
            <person name="Walk T."/>
            <person name="White J."/>
            <person name="Yandava C."/>
            <person name="Straight P."/>
            <person name="Clardy J."/>
            <person name="Hung D."/>
            <person name="Kolter R."/>
            <person name="Mekalanos J."/>
            <person name="Walker S."/>
            <person name="Walsh C.T."/>
            <person name="Wieland-Brown L.C."/>
            <person name="Haas B."/>
            <person name="Nusbaum C."/>
            <person name="Birren B."/>
        </authorList>
    </citation>
    <scope>NUCLEOTIDE SEQUENCE [LARGE SCALE GENOMIC DNA]</scope>
    <source>
        <strain evidence="6">ATCC 29083</strain>
    </source>
</reference>
<dbReference type="GO" id="GO:0071770">
    <property type="term" value="P:DIM/DIP cell wall layer assembly"/>
    <property type="evidence" value="ECO:0007669"/>
    <property type="project" value="TreeGrafter"/>
</dbReference>
<dbReference type="Pfam" id="PF00550">
    <property type="entry name" value="PP-binding"/>
    <property type="match status" value="1"/>
</dbReference>
<dbReference type="InterPro" id="IPR020841">
    <property type="entry name" value="PKS_Beta-ketoAc_synthase_dom"/>
</dbReference>
<dbReference type="InterPro" id="IPR036736">
    <property type="entry name" value="ACP-like_sf"/>
</dbReference>
<dbReference type="InterPro" id="IPR050091">
    <property type="entry name" value="PKS_NRPS_Biosynth_Enz"/>
</dbReference>
<proteinExistence type="predicted"/>
<dbReference type="PANTHER" id="PTHR43775:SF37">
    <property type="entry name" value="SI:DKEY-61P9.11"/>
    <property type="match status" value="1"/>
</dbReference>
<dbReference type="Gene3D" id="1.10.1200.10">
    <property type="entry name" value="ACP-like"/>
    <property type="match status" value="1"/>
</dbReference>
<dbReference type="Pfam" id="PF00109">
    <property type="entry name" value="ketoacyl-synt"/>
    <property type="match status" value="1"/>
</dbReference>
<dbReference type="SMART" id="SM00825">
    <property type="entry name" value="PKS_KS"/>
    <property type="match status" value="1"/>
</dbReference>
<feature type="domain" description="Ketosynthase family 3 (KS3)" evidence="5">
    <location>
        <begin position="67"/>
        <end position="178"/>
    </location>
</feature>
<dbReference type="PANTHER" id="PTHR43775">
    <property type="entry name" value="FATTY ACID SYNTHASE"/>
    <property type="match status" value="1"/>
</dbReference>
<organism evidence="6 7">
    <name type="scientific">Streptomyces sviceus (strain ATCC 29083 / DSM 924 / JCM 4929 / NBRC 13980 / NCIMB 11184 / NRRL 5439 / UC 5370)</name>
    <dbReference type="NCBI Taxonomy" id="463191"/>
    <lineage>
        <taxon>Bacteria</taxon>
        <taxon>Bacillati</taxon>
        <taxon>Actinomycetota</taxon>
        <taxon>Actinomycetes</taxon>
        <taxon>Kitasatosporales</taxon>
        <taxon>Streptomycetaceae</taxon>
        <taxon>Streptomyces</taxon>
    </lineage>
</organism>
<dbReference type="InterPro" id="IPR014030">
    <property type="entry name" value="Ketoacyl_synth_N"/>
</dbReference>
<dbReference type="GO" id="GO:0005886">
    <property type="term" value="C:plasma membrane"/>
    <property type="evidence" value="ECO:0007669"/>
    <property type="project" value="TreeGrafter"/>
</dbReference>
<feature type="domain" description="Carrier" evidence="4">
    <location>
        <begin position="1"/>
        <end position="52"/>
    </location>
</feature>
<name>D6XC16_STRX2</name>
<evidence type="ECO:0000313" key="6">
    <source>
        <dbReference type="EMBL" id="EFH28272.1"/>
    </source>
</evidence>
<dbReference type="GO" id="GO:0006633">
    <property type="term" value="P:fatty acid biosynthetic process"/>
    <property type="evidence" value="ECO:0007669"/>
    <property type="project" value="TreeGrafter"/>
</dbReference>
<dbReference type="SUPFAM" id="SSF47336">
    <property type="entry name" value="ACP-like"/>
    <property type="match status" value="1"/>
</dbReference>
<evidence type="ECO:0000256" key="3">
    <source>
        <dbReference type="ARBA" id="ARBA00022679"/>
    </source>
</evidence>
<evidence type="ECO:0000256" key="1">
    <source>
        <dbReference type="ARBA" id="ARBA00022450"/>
    </source>
</evidence>
<keyword evidence="7" id="KW-1185">Reference proteome</keyword>
<protein>
    <recommendedName>
        <fullName evidence="8">Polyketide synthase</fullName>
    </recommendedName>
</protein>
<dbReference type="SUPFAM" id="SSF53901">
    <property type="entry name" value="Thiolase-like"/>
    <property type="match status" value="1"/>
</dbReference>
<sequence length="178" mass="18765">MDRPLADLGMSSRDAVALAGDLARLAGRELPPTLLWEAPTAEALAAHLCRMPTPSAPPAPATVAPPSEPVAVIGVGCRLPGGVQGPADYWRLLTDGVDAIRRVPADRWRDFTPFPPEDAPPYGGYLDDIAGFDADFFRITPREATVMDPQQRILLEVVHEALGHAAVPAASLTGTATG</sequence>
<keyword evidence="1" id="KW-0596">Phosphopantetheine</keyword>
<feature type="non-terminal residue" evidence="6">
    <location>
        <position position="178"/>
    </location>
</feature>
<dbReference type="InterPro" id="IPR016039">
    <property type="entry name" value="Thiolase-like"/>
</dbReference>
<dbReference type="InterPro" id="IPR009081">
    <property type="entry name" value="PP-bd_ACP"/>
</dbReference>
<evidence type="ECO:0000259" key="5">
    <source>
        <dbReference type="PROSITE" id="PS52004"/>
    </source>
</evidence>
<dbReference type="GO" id="GO:0004312">
    <property type="term" value="F:fatty acid synthase activity"/>
    <property type="evidence" value="ECO:0007669"/>
    <property type="project" value="TreeGrafter"/>
</dbReference>
<accession>D6XC16</accession>
<dbReference type="PROSITE" id="PS52004">
    <property type="entry name" value="KS3_2"/>
    <property type="match status" value="1"/>
</dbReference>
<dbReference type="AlphaFoldDB" id="D6XC16"/>
<evidence type="ECO:0000313" key="7">
    <source>
        <dbReference type="Proteomes" id="UP000002785"/>
    </source>
</evidence>
<evidence type="ECO:0000256" key="2">
    <source>
        <dbReference type="ARBA" id="ARBA00022553"/>
    </source>
</evidence>
<evidence type="ECO:0000259" key="4">
    <source>
        <dbReference type="PROSITE" id="PS50075"/>
    </source>
</evidence>
<dbReference type="Proteomes" id="UP000002785">
    <property type="component" value="Chromosome"/>
</dbReference>
<dbReference type="Gene3D" id="3.40.47.10">
    <property type="match status" value="1"/>
</dbReference>
<gene>
    <name evidence="6" type="ORF">SSEG_10485</name>
</gene>
<dbReference type="eggNOG" id="COG3321">
    <property type="taxonomic scope" value="Bacteria"/>
</dbReference>
<dbReference type="HOGENOM" id="CLU_1521115_0_0_11"/>
<evidence type="ECO:0008006" key="8">
    <source>
        <dbReference type="Google" id="ProtNLM"/>
    </source>
</evidence>
<keyword evidence="2" id="KW-0597">Phosphoprotein</keyword>